<feature type="domain" description="3-keto-alpha-glucoside-1,2-lyase/3-keto-2-hydroxy-glucal hydratase" evidence="2">
    <location>
        <begin position="143"/>
        <end position="322"/>
    </location>
</feature>
<dbReference type="GO" id="GO:0016787">
    <property type="term" value="F:hydrolase activity"/>
    <property type="evidence" value="ECO:0007669"/>
    <property type="project" value="InterPro"/>
</dbReference>
<evidence type="ECO:0000313" key="3">
    <source>
        <dbReference type="EMBL" id="QDU28447.1"/>
    </source>
</evidence>
<accession>A0A517YE14</accession>
<name>A0A517YE14_9BACT</name>
<dbReference type="PANTHER" id="PTHR33546">
    <property type="entry name" value="LARGE, MULTIFUNCTIONAL SECRETED PROTEIN-RELATED"/>
    <property type="match status" value="1"/>
</dbReference>
<keyword evidence="1" id="KW-0732">Signal</keyword>
<keyword evidence="4" id="KW-1185">Reference proteome</keyword>
<dbReference type="Proteomes" id="UP000315017">
    <property type="component" value="Chromosome"/>
</dbReference>
<reference evidence="3 4" key="1">
    <citation type="submission" date="2019-02" db="EMBL/GenBank/DDBJ databases">
        <title>Deep-cultivation of Planctomycetes and their phenomic and genomic characterization uncovers novel biology.</title>
        <authorList>
            <person name="Wiegand S."/>
            <person name="Jogler M."/>
            <person name="Boedeker C."/>
            <person name="Pinto D."/>
            <person name="Vollmers J."/>
            <person name="Rivas-Marin E."/>
            <person name="Kohn T."/>
            <person name="Peeters S.H."/>
            <person name="Heuer A."/>
            <person name="Rast P."/>
            <person name="Oberbeckmann S."/>
            <person name="Bunk B."/>
            <person name="Jeske O."/>
            <person name="Meyerdierks A."/>
            <person name="Storesund J.E."/>
            <person name="Kallscheuer N."/>
            <person name="Luecker S."/>
            <person name="Lage O.M."/>
            <person name="Pohl T."/>
            <person name="Merkel B.J."/>
            <person name="Hornburger P."/>
            <person name="Mueller R.-W."/>
            <person name="Bruemmer F."/>
            <person name="Labrenz M."/>
            <person name="Spormann A.M."/>
            <person name="Op den Camp H."/>
            <person name="Overmann J."/>
            <person name="Amann R."/>
            <person name="Jetten M.S.M."/>
            <person name="Mascher T."/>
            <person name="Medema M.H."/>
            <person name="Devos D.P."/>
            <person name="Kaster A.-K."/>
            <person name="Ovreas L."/>
            <person name="Rohde M."/>
            <person name="Galperin M.Y."/>
            <person name="Jogler C."/>
        </authorList>
    </citation>
    <scope>NUCLEOTIDE SEQUENCE [LARGE SCALE GENOMIC DNA]</scope>
    <source>
        <strain evidence="3 4">ETA_A8</strain>
    </source>
</reference>
<evidence type="ECO:0000256" key="1">
    <source>
        <dbReference type="SAM" id="SignalP"/>
    </source>
</evidence>
<evidence type="ECO:0000259" key="2">
    <source>
        <dbReference type="Pfam" id="PF06439"/>
    </source>
</evidence>
<dbReference type="PANTHER" id="PTHR33546:SF1">
    <property type="entry name" value="LARGE, MULTIFUNCTIONAL SECRETED PROTEIN"/>
    <property type="match status" value="1"/>
</dbReference>
<dbReference type="EMBL" id="CP036274">
    <property type="protein sequence ID" value="QDU28447.1"/>
    <property type="molecule type" value="Genomic_DNA"/>
</dbReference>
<dbReference type="KEGG" id="aagg:ETAA8_35470"/>
<protein>
    <recommendedName>
        <fullName evidence="2">3-keto-alpha-glucoside-1,2-lyase/3-keto-2-hydroxy-glucal hydratase domain-containing protein</fullName>
    </recommendedName>
</protein>
<feature type="chain" id="PRO_5022105898" description="3-keto-alpha-glucoside-1,2-lyase/3-keto-2-hydroxy-glucal hydratase domain-containing protein" evidence="1">
    <location>
        <begin position="23"/>
        <end position="326"/>
    </location>
</feature>
<dbReference type="Pfam" id="PF06439">
    <property type="entry name" value="3keto-disac_hyd"/>
    <property type="match status" value="1"/>
</dbReference>
<evidence type="ECO:0000313" key="4">
    <source>
        <dbReference type="Proteomes" id="UP000315017"/>
    </source>
</evidence>
<feature type="signal peptide" evidence="1">
    <location>
        <begin position="1"/>
        <end position="22"/>
    </location>
</feature>
<gene>
    <name evidence="3" type="ORF">ETAA8_35470</name>
</gene>
<dbReference type="Gene3D" id="2.60.120.560">
    <property type="entry name" value="Exo-inulinase, domain 1"/>
    <property type="match status" value="1"/>
</dbReference>
<sequence length="326" mass="35033" precursor="true">MSRFASFAALLGGLLLQTLALAGPTYTDPDKTDADFAYQGEYAGTVKEEGNELTIGVQVIALGKGKFHAVGYPGGLPGDGWNKKDKVEADGEIKDGVLVFEQDGATAHIKDGTLTIKAADKELGKLSKVNRSSPTLGAKPPMGAVVLFDGKSADAFEGGKVSEDGNLSQGSTSKQKFGSYKLHVEFRTPYQPEDRGQARGNSGVYMQGRYEVQMLDSFGLAGKMNECGGLYSVKDCDLNMCFPPLAWQTYDIDYTAAKYDESGKVTAPAKITVELNGVVIHKDVELPTDRGTTAAPVKPGPEPGPIYLQNHGNPVRYRNIWLIEKK</sequence>
<dbReference type="RefSeq" id="WP_145090746.1">
    <property type="nucleotide sequence ID" value="NZ_CP036274.1"/>
</dbReference>
<proteinExistence type="predicted"/>
<dbReference type="InterPro" id="IPR010496">
    <property type="entry name" value="AL/BT2_dom"/>
</dbReference>
<organism evidence="3 4">
    <name type="scientific">Anatilimnocola aggregata</name>
    <dbReference type="NCBI Taxonomy" id="2528021"/>
    <lineage>
        <taxon>Bacteria</taxon>
        <taxon>Pseudomonadati</taxon>
        <taxon>Planctomycetota</taxon>
        <taxon>Planctomycetia</taxon>
        <taxon>Pirellulales</taxon>
        <taxon>Pirellulaceae</taxon>
        <taxon>Anatilimnocola</taxon>
    </lineage>
</organism>
<dbReference type="AlphaFoldDB" id="A0A517YE14"/>
<dbReference type="OrthoDB" id="176168at2"/>